<keyword evidence="3" id="KW-0812">Transmembrane</keyword>
<gene>
    <name evidence="6" type="ORF">B5808_00320</name>
</gene>
<dbReference type="RefSeq" id="WP_085017661.1">
    <property type="nucleotide sequence ID" value="NZ_BMHD01000001.1"/>
</dbReference>
<name>A0A1X9LL57_9MICO</name>
<keyword evidence="7" id="KW-1185">Reference proteome</keyword>
<protein>
    <submittedName>
        <fullName evidence="6">Uncharacterized protein</fullName>
    </submittedName>
</protein>
<dbReference type="InterPro" id="IPR023845">
    <property type="entry name" value="DUF3817_TM"/>
</dbReference>
<comment type="subcellular location">
    <subcellularLocation>
        <location evidence="1">Cell membrane</location>
        <topology evidence="1">Multi-pass membrane protein</topology>
    </subcellularLocation>
</comment>
<evidence type="ECO:0000256" key="1">
    <source>
        <dbReference type="ARBA" id="ARBA00004651"/>
    </source>
</evidence>
<dbReference type="Pfam" id="PF12823">
    <property type="entry name" value="DUF3817"/>
    <property type="match status" value="1"/>
</dbReference>
<evidence type="ECO:0000256" key="4">
    <source>
        <dbReference type="ARBA" id="ARBA00022989"/>
    </source>
</evidence>
<dbReference type="AlphaFoldDB" id="A0A1X9LL57"/>
<dbReference type="STRING" id="1619308.B5808_00320"/>
<evidence type="ECO:0000256" key="2">
    <source>
        <dbReference type="ARBA" id="ARBA00022475"/>
    </source>
</evidence>
<keyword evidence="2" id="KW-1003">Cell membrane</keyword>
<evidence type="ECO:0000256" key="5">
    <source>
        <dbReference type="ARBA" id="ARBA00023136"/>
    </source>
</evidence>
<dbReference type="KEGG" id="cphy:B5808_00320"/>
<reference evidence="6 7" key="1">
    <citation type="submission" date="2017-04" db="EMBL/GenBank/DDBJ databases">
        <authorList>
            <person name="Afonso C.L."/>
            <person name="Miller P.J."/>
            <person name="Scott M.A."/>
            <person name="Spackman E."/>
            <person name="Goraichik I."/>
            <person name="Dimitrov K.M."/>
            <person name="Suarez D.L."/>
            <person name="Swayne D.E."/>
        </authorList>
    </citation>
    <scope>NUCLEOTIDE SEQUENCE [LARGE SCALE GENOMIC DNA]</scope>
    <source>
        <strain evidence="7">XA(T)</strain>
    </source>
</reference>
<organism evidence="6 7">
    <name type="scientific">Cnuibacter physcomitrellae</name>
    <dbReference type="NCBI Taxonomy" id="1619308"/>
    <lineage>
        <taxon>Bacteria</taxon>
        <taxon>Bacillati</taxon>
        <taxon>Actinomycetota</taxon>
        <taxon>Actinomycetes</taxon>
        <taxon>Micrococcales</taxon>
        <taxon>Microbacteriaceae</taxon>
        <taxon>Cnuibacter</taxon>
    </lineage>
</organism>
<sequence>MFRSPLTLYRTVAIAEAVSWTLLIAGLVLRATVGLDVAVSIGGGIHGFVVLAYAATTVLVAKNQHWTARPTILALIATVVPYATVPLELWLHRSGRLAGPWRTAPAPAPGDPRDRTWHDRAFRAAIGHPLLLGGGLVAVVALAFAVLLVLGPPVPKA</sequence>
<keyword evidence="4" id="KW-1133">Transmembrane helix</keyword>
<dbReference type="NCBIfam" id="TIGR03954">
    <property type="entry name" value="integ_memb_HG"/>
    <property type="match status" value="1"/>
</dbReference>
<proteinExistence type="predicted"/>
<accession>A0A1X9LL57</accession>
<dbReference type="PANTHER" id="PTHR40077">
    <property type="entry name" value="MEMBRANE PROTEIN-RELATED"/>
    <property type="match status" value="1"/>
</dbReference>
<dbReference type="GO" id="GO:0005886">
    <property type="term" value="C:plasma membrane"/>
    <property type="evidence" value="ECO:0007669"/>
    <property type="project" value="UniProtKB-SubCell"/>
</dbReference>
<evidence type="ECO:0000313" key="7">
    <source>
        <dbReference type="Proteomes" id="UP000192775"/>
    </source>
</evidence>
<dbReference type="EMBL" id="CP020715">
    <property type="protein sequence ID" value="ARJ03849.1"/>
    <property type="molecule type" value="Genomic_DNA"/>
</dbReference>
<keyword evidence="5" id="KW-0472">Membrane</keyword>
<dbReference type="Proteomes" id="UP000192775">
    <property type="component" value="Chromosome"/>
</dbReference>
<evidence type="ECO:0000313" key="6">
    <source>
        <dbReference type="EMBL" id="ARJ03849.1"/>
    </source>
</evidence>
<dbReference type="PANTHER" id="PTHR40077:SF1">
    <property type="entry name" value="MEMBRANE PROTEIN"/>
    <property type="match status" value="1"/>
</dbReference>
<evidence type="ECO:0000256" key="3">
    <source>
        <dbReference type="ARBA" id="ARBA00022692"/>
    </source>
</evidence>